<evidence type="ECO:0000256" key="13">
    <source>
        <dbReference type="ARBA" id="ARBA00023026"/>
    </source>
</evidence>
<dbReference type="CDD" id="cd00075">
    <property type="entry name" value="HATPase"/>
    <property type="match status" value="1"/>
</dbReference>
<organism evidence="20 21">
    <name type="scientific">Bacillus kandeliae</name>
    <dbReference type="NCBI Taxonomy" id="3129297"/>
    <lineage>
        <taxon>Bacteria</taxon>
        <taxon>Bacillati</taxon>
        <taxon>Bacillota</taxon>
        <taxon>Bacilli</taxon>
        <taxon>Bacillales</taxon>
        <taxon>Bacillaceae</taxon>
        <taxon>Bacillus</taxon>
    </lineage>
</organism>
<dbReference type="InterPro" id="IPR005467">
    <property type="entry name" value="His_kinase_dom"/>
</dbReference>
<keyword evidence="21" id="KW-1185">Reference proteome</keyword>
<dbReference type="SMART" id="SM00387">
    <property type="entry name" value="HATPase_c"/>
    <property type="match status" value="1"/>
</dbReference>
<dbReference type="PRINTS" id="PR00344">
    <property type="entry name" value="BCTRLSENSOR"/>
</dbReference>
<evidence type="ECO:0000256" key="14">
    <source>
        <dbReference type="ARBA" id="ARBA00023136"/>
    </source>
</evidence>
<evidence type="ECO:0000313" key="20">
    <source>
        <dbReference type="EMBL" id="WXB92240.1"/>
    </source>
</evidence>
<keyword evidence="9 20" id="KW-0418">Kinase</keyword>
<comment type="catalytic activity">
    <reaction evidence="1">
        <text>ATP + protein L-histidine = ADP + protein N-phospho-L-histidine.</text>
        <dbReference type="EC" id="2.7.13.3"/>
    </reaction>
</comment>
<dbReference type="EMBL" id="CP147404">
    <property type="protein sequence ID" value="WXB92240.1"/>
    <property type="molecule type" value="Genomic_DNA"/>
</dbReference>
<dbReference type="SMART" id="SM00388">
    <property type="entry name" value="HisKA"/>
    <property type="match status" value="1"/>
</dbReference>
<dbReference type="EC" id="2.7.13.3" evidence="3"/>
<dbReference type="CDD" id="cd00082">
    <property type="entry name" value="HisKA"/>
    <property type="match status" value="1"/>
</dbReference>
<dbReference type="InterPro" id="IPR004358">
    <property type="entry name" value="Sig_transdc_His_kin-like_C"/>
</dbReference>
<evidence type="ECO:0000256" key="4">
    <source>
        <dbReference type="ARBA" id="ARBA00022475"/>
    </source>
</evidence>
<dbReference type="SUPFAM" id="SSF55874">
    <property type="entry name" value="ATPase domain of HSP90 chaperone/DNA topoisomerase II/histidine kinase"/>
    <property type="match status" value="1"/>
</dbReference>
<feature type="transmembrane region" description="Helical" evidence="17">
    <location>
        <begin position="6"/>
        <end position="31"/>
    </location>
</feature>
<keyword evidence="8" id="KW-0547">Nucleotide-binding</keyword>
<dbReference type="PROSITE" id="PS50885">
    <property type="entry name" value="HAMP"/>
    <property type="match status" value="1"/>
</dbReference>
<dbReference type="InterPro" id="IPR003660">
    <property type="entry name" value="HAMP_dom"/>
</dbReference>
<comment type="function">
    <text evidence="15">Member of the two-component regulatory system HssS/HssR involved in intracellular heme homeostasis and tempering of staphylococcal virulence. HssS functions as a heme sensor histidine kinase which is autophosphorylated at a histidine residue and transfers its phosphate group to an aspartate residue of HssR. HssR/HssS activates the expression of hrtAB, an efflux pump, in response to extracellular heme, hemin, hemoglobin or blood.</text>
</comment>
<evidence type="ECO:0000256" key="3">
    <source>
        <dbReference type="ARBA" id="ARBA00012438"/>
    </source>
</evidence>
<keyword evidence="5" id="KW-0597">Phosphoprotein</keyword>
<keyword evidence="7 17" id="KW-0812">Transmembrane</keyword>
<evidence type="ECO:0000256" key="10">
    <source>
        <dbReference type="ARBA" id="ARBA00022840"/>
    </source>
</evidence>
<evidence type="ECO:0000256" key="7">
    <source>
        <dbReference type="ARBA" id="ARBA00022692"/>
    </source>
</evidence>
<dbReference type="Gene3D" id="1.10.287.130">
    <property type="match status" value="1"/>
</dbReference>
<evidence type="ECO:0000256" key="12">
    <source>
        <dbReference type="ARBA" id="ARBA00023012"/>
    </source>
</evidence>
<dbReference type="Gene3D" id="6.10.340.10">
    <property type="match status" value="1"/>
</dbReference>
<evidence type="ECO:0000256" key="2">
    <source>
        <dbReference type="ARBA" id="ARBA00004651"/>
    </source>
</evidence>
<proteinExistence type="predicted"/>
<evidence type="ECO:0000256" key="5">
    <source>
        <dbReference type="ARBA" id="ARBA00022553"/>
    </source>
</evidence>
<feature type="domain" description="HAMP" evidence="19">
    <location>
        <begin position="176"/>
        <end position="228"/>
    </location>
</feature>
<evidence type="ECO:0000256" key="6">
    <source>
        <dbReference type="ARBA" id="ARBA00022679"/>
    </source>
</evidence>
<accession>A0ABZ2N4D3</accession>
<keyword evidence="13" id="KW-0843">Virulence</keyword>
<dbReference type="RefSeq" id="WP_338750527.1">
    <property type="nucleotide sequence ID" value="NZ_CP147404.1"/>
</dbReference>
<dbReference type="GO" id="GO:0016301">
    <property type="term" value="F:kinase activity"/>
    <property type="evidence" value="ECO:0007669"/>
    <property type="project" value="UniProtKB-KW"/>
</dbReference>
<dbReference type="Pfam" id="PF00512">
    <property type="entry name" value="HisKA"/>
    <property type="match status" value="1"/>
</dbReference>
<evidence type="ECO:0000256" key="9">
    <source>
        <dbReference type="ARBA" id="ARBA00022777"/>
    </source>
</evidence>
<evidence type="ECO:0000313" key="21">
    <source>
        <dbReference type="Proteomes" id="UP001387364"/>
    </source>
</evidence>
<keyword evidence="4" id="KW-1003">Cell membrane</keyword>
<evidence type="ECO:0000256" key="11">
    <source>
        <dbReference type="ARBA" id="ARBA00022989"/>
    </source>
</evidence>
<dbReference type="Proteomes" id="UP001387364">
    <property type="component" value="Chromosome"/>
</dbReference>
<keyword evidence="12" id="KW-0902">Two-component regulatory system</keyword>
<protein>
    <recommendedName>
        <fullName evidence="16">Heme sensor protein HssS</fullName>
        <ecNumber evidence="3">2.7.13.3</ecNumber>
    </recommendedName>
</protein>
<dbReference type="SUPFAM" id="SSF158472">
    <property type="entry name" value="HAMP domain-like"/>
    <property type="match status" value="1"/>
</dbReference>
<evidence type="ECO:0000256" key="15">
    <source>
        <dbReference type="ARBA" id="ARBA00037219"/>
    </source>
</evidence>
<comment type="subcellular location">
    <subcellularLocation>
        <location evidence="2">Cell membrane</location>
        <topology evidence="2">Multi-pass membrane protein</topology>
    </subcellularLocation>
</comment>
<dbReference type="SUPFAM" id="SSF47384">
    <property type="entry name" value="Homodimeric domain of signal transducing histidine kinase"/>
    <property type="match status" value="1"/>
</dbReference>
<dbReference type="InterPro" id="IPR036097">
    <property type="entry name" value="HisK_dim/P_sf"/>
</dbReference>
<keyword evidence="11 17" id="KW-1133">Transmembrane helix</keyword>
<feature type="transmembrane region" description="Helical" evidence="17">
    <location>
        <begin position="158"/>
        <end position="179"/>
    </location>
</feature>
<keyword evidence="10" id="KW-0067">ATP-binding</keyword>
<dbReference type="CDD" id="cd06225">
    <property type="entry name" value="HAMP"/>
    <property type="match status" value="1"/>
</dbReference>
<keyword evidence="6" id="KW-0808">Transferase</keyword>
<dbReference type="Pfam" id="PF00672">
    <property type="entry name" value="HAMP"/>
    <property type="match status" value="1"/>
</dbReference>
<reference evidence="20 21" key="1">
    <citation type="submission" date="2024-02" db="EMBL/GenBank/DDBJ databases">
        <title>Seven novel Bacillus-like species.</title>
        <authorList>
            <person name="Liu G."/>
        </authorList>
    </citation>
    <scope>NUCLEOTIDE SEQUENCE [LARGE SCALE GENOMIC DNA]</scope>
    <source>
        <strain evidence="20 21">FJAT-52991</strain>
    </source>
</reference>
<dbReference type="InterPro" id="IPR036890">
    <property type="entry name" value="HATPase_C_sf"/>
</dbReference>
<dbReference type="PANTHER" id="PTHR45528:SF11">
    <property type="entry name" value="HISTIDINE KINASE"/>
    <property type="match status" value="1"/>
</dbReference>
<dbReference type="Pfam" id="PF02518">
    <property type="entry name" value="HATPase_c"/>
    <property type="match status" value="1"/>
</dbReference>
<name>A0ABZ2N4D3_9BACI</name>
<evidence type="ECO:0000259" key="18">
    <source>
        <dbReference type="PROSITE" id="PS50109"/>
    </source>
</evidence>
<dbReference type="PANTHER" id="PTHR45528">
    <property type="entry name" value="SENSOR HISTIDINE KINASE CPXA"/>
    <property type="match status" value="1"/>
</dbReference>
<evidence type="ECO:0000256" key="17">
    <source>
        <dbReference type="SAM" id="Phobius"/>
    </source>
</evidence>
<evidence type="ECO:0000256" key="1">
    <source>
        <dbReference type="ARBA" id="ARBA00000085"/>
    </source>
</evidence>
<keyword evidence="14 17" id="KW-0472">Membrane</keyword>
<feature type="domain" description="Histidine kinase" evidence="18">
    <location>
        <begin position="236"/>
        <end position="450"/>
    </location>
</feature>
<evidence type="ECO:0000259" key="19">
    <source>
        <dbReference type="PROSITE" id="PS50885"/>
    </source>
</evidence>
<gene>
    <name evidence="20" type="ORF">WDJ61_13375</name>
</gene>
<evidence type="ECO:0000256" key="16">
    <source>
        <dbReference type="ARBA" id="ARBA00040841"/>
    </source>
</evidence>
<evidence type="ECO:0000256" key="8">
    <source>
        <dbReference type="ARBA" id="ARBA00022741"/>
    </source>
</evidence>
<sequence length="452" mass="51768">MKTLYTRIILIYILTFIISLVAAVVTVSYLVDKKYSREQENLMLEQGQSFIQLYKSVPDKELLKSTYNGFLESLYLRIQLYDGTGDIQVFGSQRKEITKISDEIVQSVKQGDVYKSEKDIFGYMTVGLPFTVDGEPHAVFVYIDDGGMTKDLYKILNIGLFVAIMLGALLILVVSRYIVHPLTKMTDVTKKLAKGQFDVQLHSKRKDEIGTLSRSIDAMAKDLSRLEEMRRNFISDVSHEVQTPLTSIRGFSKALKREGLSEMERIEFSEVIEQESERLSRLCRNLLSLASLESDQHPFDPTSYALDEQIRGLILKTEPQWLEKELELEIKLPKATIEADRDLLYQVWMNLLQNSIKYNHQGGKIRIWLRPKGERVQVGVEDTGPGIADEDQRHIFDRFYRADSSRTEKTSHGIGLSIVKRIVDIHQGDIHVDSQIGSGSRFVITLPLRQKR</sequence>
<dbReference type="SMART" id="SM00304">
    <property type="entry name" value="HAMP"/>
    <property type="match status" value="1"/>
</dbReference>
<dbReference type="PROSITE" id="PS50109">
    <property type="entry name" value="HIS_KIN"/>
    <property type="match status" value="1"/>
</dbReference>
<dbReference type="InterPro" id="IPR050398">
    <property type="entry name" value="HssS/ArlS-like"/>
</dbReference>
<dbReference type="InterPro" id="IPR003594">
    <property type="entry name" value="HATPase_dom"/>
</dbReference>
<dbReference type="Gene3D" id="3.30.565.10">
    <property type="entry name" value="Histidine kinase-like ATPase, C-terminal domain"/>
    <property type="match status" value="1"/>
</dbReference>
<dbReference type="InterPro" id="IPR003661">
    <property type="entry name" value="HisK_dim/P_dom"/>
</dbReference>